<feature type="transmembrane region" description="Helical" evidence="6">
    <location>
        <begin position="56"/>
        <end position="75"/>
    </location>
</feature>
<protein>
    <recommendedName>
        <fullName evidence="7">G-protein coupled receptors family 1 profile domain-containing protein</fullName>
    </recommendedName>
</protein>
<keyword evidence="4 6" id="KW-0472">Membrane</keyword>
<dbReference type="InterPro" id="IPR017452">
    <property type="entry name" value="GPCR_Rhodpsn_7TM"/>
</dbReference>
<evidence type="ECO:0000256" key="4">
    <source>
        <dbReference type="ARBA" id="ARBA00023136"/>
    </source>
</evidence>
<dbReference type="OrthoDB" id="10020398at2759"/>
<keyword evidence="12" id="KW-1185">Reference proteome</keyword>
<dbReference type="GO" id="GO:0004930">
    <property type="term" value="F:G protein-coupled receptor activity"/>
    <property type="evidence" value="ECO:0007669"/>
    <property type="project" value="UniProtKB-KW"/>
</dbReference>
<feature type="transmembrane region" description="Helical" evidence="6">
    <location>
        <begin position="127"/>
        <end position="148"/>
    </location>
</feature>
<dbReference type="EMBL" id="CAJNOM010000405">
    <property type="protein sequence ID" value="CAF1419261.1"/>
    <property type="molecule type" value="Genomic_DNA"/>
</dbReference>
<evidence type="ECO:0000313" key="10">
    <source>
        <dbReference type="EMBL" id="CAF1419261.1"/>
    </source>
</evidence>
<evidence type="ECO:0000256" key="3">
    <source>
        <dbReference type="ARBA" id="ARBA00022989"/>
    </source>
</evidence>
<feature type="domain" description="G-protein coupled receptors family 1 profile" evidence="7">
    <location>
        <begin position="67"/>
        <end position="413"/>
    </location>
</feature>
<evidence type="ECO:0000256" key="1">
    <source>
        <dbReference type="ARBA" id="ARBA00004370"/>
    </source>
</evidence>
<organism evidence="10 12">
    <name type="scientific">Adineta steineri</name>
    <dbReference type="NCBI Taxonomy" id="433720"/>
    <lineage>
        <taxon>Eukaryota</taxon>
        <taxon>Metazoa</taxon>
        <taxon>Spiralia</taxon>
        <taxon>Gnathifera</taxon>
        <taxon>Rotifera</taxon>
        <taxon>Eurotatoria</taxon>
        <taxon>Bdelloidea</taxon>
        <taxon>Adinetida</taxon>
        <taxon>Adinetidae</taxon>
        <taxon>Adineta</taxon>
    </lineage>
</organism>
<comment type="similarity">
    <text evidence="5">Belongs to the G-protein coupled receptor 1 family.</text>
</comment>
<evidence type="ECO:0000256" key="5">
    <source>
        <dbReference type="RuleBase" id="RU000688"/>
    </source>
</evidence>
<dbReference type="PANTHER" id="PTHR46641">
    <property type="entry name" value="FMRFAMIDE RECEPTOR-RELATED"/>
    <property type="match status" value="1"/>
</dbReference>
<dbReference type="Pfam" id="PF00001">
    <property type="entry name" value="7tm_1"/>
    <property type="match status" value="1"/>
</dbReference>
<proteinExistence type="inferred from homology"/>
<dbReference type="Gene3D" id="1.20.1070.10">
    <property type="entry name" value="Rhodopsin 7-helix transmembrane proteins"/>
    <property type="match status" value="1"/>
</dbReference>
<evidence type="ECO:0000256" key="2">
    <source>
        <dbReference type="ARBA" id="ARBA00022692"/>
    </source>
</evidence>
<evidence type="ECO:0000256" key="6">
    <source>
        <dbReference type="SAM" id="Phobius"/>
    </source>
</evidence>
<comment type="subcellular location">
    <subcellularLocation>
        <location evidence="1">Membrane</location>
    </subcellularLocation>
</comment>
<evidence type="ECO:0000313" key="9">
    <source>
        <dbReference type="EMBL" id="CAF1294369.1"/>
    </source>
</evidence>
<keyword evidence="3 6" id="KW-1133">Transmembrane helix</keyword>
<dbReference type="PROSITE" id="PS00237">
    <property type="entry name" value="G_PROTEIN_RECEP_F1_1"/>
    <property type="match status" value="1"/>
</dbReference>
<evidence type="ECO:0000313" key="8">
    <source>
        <dbReference type="EMBL" id="CAF1117616.1"/>
    </source>
</evidence>
<comment type="caution">
    <text evidence="10">The sequence shown here is derived from an EMBL/GenBank/DDBJ whole genome shotgun (WGS) entry which is preliminary data.</text>
</comment>
<dbReference type="GO" id="GO:0016020">
    <property type="term" value="C:membrane"/>
    <property type="evidence" value="ECO:0007669"/>
    <property type="project" value="UniProtKB-SubCell"/>
</dbReference>
<dbReference type="SUPFAM" id="SSF81321">
    <property type="entry name" value="Family A G protein-coupled receptor-like"/>
    <property type="match status" value="1"/>
</dbReference>
<keyword evidence="5" id="KW-0675">Receptor</keyword>
<feature type="transmembrane region" description="Helical" evidence="6">
    <location>
        <begin position="169"/>
        <end position="190"/>
    </location>
</feature>
<dbReference type="InterPro" id="IPR052954">
    <property type="entry name" value="GPCR-Ligand_Int"/>
</dbReference>
<evidence type="ECO:0000313" key="12">
    <source>
        <dbReference type="Proteomes" id="UP000663832"/>
    </source>
</evidence>
<keyword evidence="5" id="KW-0807">Transducer</keyword>
<dbReference type="PANTHER" id="PTHR46641:SF25">
    <property type="entry name" value="CNMAMIDE RECEPTOR-RELATED"/>
    <property type="match status" value="1"/>
</dbReference>
<dbReference type="PRINTS" id="PR00237">
    <property type="entry name" value="GPCRRHODOPSN"/>
</dbReference>
<dbReference type="InterPro" id="IPR000276">
    <property type="entry name" value="GPCR_Rhodpsn"/>
</dbReference>
<keyword evidence="5" id="KW-0297">G-protein coupled receptor</keyword>
<dbReference type="EMBL" id="CAJNOI010000499">
    <property type="protein sequence ID" value="CAF1294369.1"/>
    <property type="molecule type" value="Genomic_DNA"/>
</dbReference>
<dbReference type="Proteomes" id="UP000663877">
    <property type="component" value="Unassembled WGS sequence"/>
</dbReference>
<accession>A0A815MQ34</accession>
<reference evidence="10" key="1">
    <citation type="submission" date="2021-02" db="EMBL/GenBank/DDBJ databases">
        <authorList>
            <person name="Nowell W R."/>
        </authorList>
    </citation>
    <scope>NUCLEOTIDE SEQUENCE</scope>
</reference>
<dbReference type="PROSITE" id="PS50262">
    <property type="entry name" value="G_PROTEIN_RECEP_F1_2"/>
    <property type="match status" value="1"/>
</dbReference>
<name>A0A815MQ34_9BILA</name>
<keyword evidence="2 5" id="KW-0812">Transmembrane</keyword>
<dbReference type="EMBL" id="CAJNOM010000417">
    <property type="protein sequence ID" value="CAF1425895.1"/>
    <property type="molecule type" value="Genomic_DNA"/>
</dbReference>
<dbReference type="EMBL" id="CAJNOI010000138">
    <property type="protein sequence ID" value="CAF1117616.1"/>
    <property type="molecule type" value="Genomic_DNA"/>
</dbReference>
<feature type="transmembrane region" description="Helical" evidence="6">
    <location>
        <begin position="87"/>
        <end position="107"/>
    </location>
</feature>
<evidence type="ECO:0000313" key="11">
    <source>
        <dbReference type="EMBL" id="CAF1425895.1"/>
    </source>
</evidence>
<feature type="transmembrane region" description="Helical" evidence="6">
    <location>
        <begin position="362"/>
        <end position="385"/>
    </location>
</feature>
<sequence>MEKTNHNNSLLFITVNSSTSSSYYNNTNGIQSSTSIDDTTSKSEHLKIVENLTTHITLIVSVIGLIGNACTIVVLNRQSMRKWRSSMLLSALAGVDFLYLSIIFLSILDTLTNQAIGLHRSLILCQATVYITHVCSFLSANFTLSFTLQRFVAVLFPLHANTIISSRSSIINILILTTFGCSFYSFSFFVTNVRLQECREDEKHPALFPLLIVDTCFTFILPFIFILLFNCAIVYKLRNRKKFADIFGTSLPTTGSRNQRTSSPLRLSKVDLYHERQRLHEQNTNSHDHIPLKDENSMTNGLPTSTRKISSSCLESTVTGNDYLKRLSHSRVSTLTMSNELSPVSSSNSNNRQAISQRTTKMLVICSTTFLLFNSPYCAVLLYSIITNQNMTRTLGILRHFYFMSFCLNFFLYSLCGNRFRHELILLFKTCWLKCCTQNIRSHWLRIEKLPQQSSFTRVTQRAGGTFLVTKYKYISKAVFQHVPTTIIDQTALNITADVIYYQSTSFCNQSFIKLQNLTIEPLQHDNIHLDIKQFENAVFEIFQKTFNLLQNRTDDVILSSEDYINQTNQYRRIKTVQINHGRFIGNSIFANYFLNKLFSPTKTTCEFVLNINEEKLQHSICVSQTADLLTIDRQIYFHSQIDNQTFIFQDQNLTTIQIKHKTKEDFDTMLKQFCINNELISQYQLIHMMNNELGDEDLNKILFQDINQYSNCEWTLINQSIIGVNRYQSTEYILKSFYHDESILERHFDVIERKPNDYTREILRKYFNNSCEISNLITLRKIIFISQDNLTIQCGLNQNNNIKYRSIALRILNNPKKFQNQLQNLLENEQESPTIRIITFQIIYSLLNSSQIDHYIETVQSNQLRFYMKSLFKQTSIWSAHSGSYSFPFGKLNVVFQENLSLFFPNILQFILANNTEIDLYFEQEILVIFERKSIIRFLTIDDLLKWLNNDRLFETKTLDGFRLKINLKTDFNLKWFTGYFYQFKNYFRKSTAGIVLKIQHGLDHIMTGYEINFNLESNFKINIEQYQNTTSYIWRAIQKENILFKIQPSINPLIGNKQIASNISSSSNTKDFCYIIPHFDSKICLSIIFKRLWPTFIAIRLLSDDPTLIYNVTSSNNLIYFNIQHNKKIFQSYHLIRKYNEHTSMPYYIEFSTPITNYTTFIDWKKQNIISFNFLKNNQSITNGSGLYSYDLSKGLSVSLTDIYPKHIGNLTIDYNGNLTINASRILGGELILRIDRLSDWSHGRIEMKVERVHYNDLSNIGFQSSSLINGWSLWNITVLMNNFRQIQIQFNRYSFNFQINDRIIQLKLNYLNQKLLRSYFHINQSNFITTSLEIPGYHYESEGELFVNYTNFSLNLPIIETILEKTKKKSNIYLEFSSLENNLILNITSNFRNEYSFKSIHNFTFHYNYFYQMNIQQSLTMTRLIHYQLLSFHLFTQYIKNSTILQLSNGSITLPSLFFTKPFLFNYERDVELFIQMFEWANLTRTSTSYNISTIFGLQLLAIHDFSTRIYIHFEQIILGKRYLLLFEIDRNWMISLIINKKIRYEFLSSPLNSLFLLKRINLDTNTTLTLPINYHTDNQTLIRIDIAFSKFFSKFINDFVLDISLKNHSFILYCHIPLFKREFFSLIWNRYVHKELFHFHGLIQTKFLRRRRFIDFDYNWNLASFRFWTLNSHITVFSLDPIQLNLNLTNDYLWYGKWAIDFRMMLSNRRELIRLNHKYHYRTFISNLLFDLYLMNSHYDLDFIYYHLNHSVQGLFIKNKYKNEIDGYWNATTNTLQLNTQHMKSVTIITSTFIKSIIDKYHQKIGVLLERTEDSFTNDTQILECNPYFIIHTRPRLFIIHYYTLNDGLSTMTFEWLTRSYLSWNYTGHGQTIFPITKIEIDLRTKYIFHLHTTTFKYSCVYNNNKHQLILRRQPISEYADDHYELKLKYYHNRTFLIHLQVINNHYEIIGTSNSDDLFWKLHGYFRKDQFNGSLLLSNNDWYLSSKLNINSSLYISTGQYVQLIPTINPQIAFEIFLKSYFNFAFQYANIQSLIALKFIHNSSDINLFFSSKSINETMFNISFQLNNIINQNWILEIHNKRFYLYNDNSEFIFNGSLQDFSFQHFIDNKKMNFLLNENTIEFLTPGFGLSFSNFSSDTSRYIFLYHRETKQNLTINYYKSGRFLRDNLNIQTPIYDISIIYNPTDNENQYIKLIFELLPLQMSSFNLVRGRSFRIGYQTQQKQMILAGNLAFSVEDIDNQEKIYMNERWKLIYGYDRSEKIYIKWNININSKEKTLHGKINIDDPNQDISIPIYSDLNAQVKDMMLIFNMSTTYSSSKPILLQINIDQRILTQQYISLKLFHELSKTNLSLTMDHYPQRRLHIRFKPNHFSSEKTYLHLYANTTESQIKLLVILWNYINLNLTLPKSYPETGLLHSSLFINNEEYFDGRFDTTALKLRSKNYLFNLTLNQLILQQRYHDNILASILTRWIQRNSSTALVTIFSKTDFKQKLIPIWQSNQQQTWLNCFKQFLFENNLTSQFSNDIQEFSNSIKNDFIHAHEQSGIQLMNYLNFDDDFKLGIQKLNYTIMNLTESLFQIGFAGENLLQEYMNNLTCLINHQNLLHLDIDQLTTLLIDTFAYETVSYINKTLVMFNHFTHYPRSMNAIISYISNEIIVEIHKFINDFYLETKRFCLSKIIQYLYELDFVLKISPLFSDTITFFASNDIREFILFFNDRLRRLLSLWLHSPMEYKLMKTIASQLIEFIDKLRFYIDDKLDFLLPTLQIFTPRLSINGSSNQTFLLTWLKQYNITNIIDEQ</sequence>
<dbReference type="Proteomes" id="UP000663832">
    <property type="component" value="Unassembled WGS sequence"/>
</dbReference>
<gene>
    <name evidence="8" type="ORF">BJG266_LOCUS22270</name>
    <name evidence="9" type="ORF">BJG266_LOCUS31924</name>
    <name evidence="10" type="ORF">QVE165_LOCUS38115</name>
    <name evidence="11" type="ORF">QVE165_LOCUS38622</name>
</gene>
<evidence type="ECO:0000259" key="7">
    <source>
        <dbReference type="PROSITE" id="PS50262"/>
    </source>
</evidence>
<feature type="transmembrane region" description="Helical" evidence="6">
    <location>
        <begin position="210"/>
        <end position="235"/>
    </location>
</feature>